<gene>
    <name evidence="16" type="ORF">D0Y53_07180</name>
</gene>
<comment type="similarity">
    <text evidence="3">Belongs to the peptidase M1 family.</text>
</comment>
<dbReference type="InterPro" id="IPR014782">
    <property type="entry name" value="Peptidase_M1_dom"/>
</dbReference>
<protein>
    <recommendedName>
        <fullName evidence="5">Aminopeptidase N</fullName>
        <ecNumber evidence="4">3.4.11.2</ecNumber>
    </recommendedName>
</protein>
<evidence type="ECO:0000313" key="16">
    <source>
        <dbReference type="EMBL" id="RFP60906.1"/>
    </source>
</evidence>
<dbReference type="InterPro" id="IPR006311">
    <property type="entry name" value="TAT_signal"/>
</dbReference>
<comment type="subcellular location">
    <subcellularLocation>
        <location evidence="2">Cytoplasm</location>
    </subcellularLocation>
</comment>
<dbReference type="Gene3D" id="2.60.40.1730">
    <property type="entry name" value="tricorn interacting facor f3 domain"/>
    <property type="match status" value="1"/>
</dbReference>
<evidence type="ECO:0000256" key="6">
    <source>
        <dbReference type="ARBA" id="ARBA00022490"/>
    </source>
</evidence>
<dbReference type="Gene3D" id="1.10.390.10">
    <property type="entry name" value="Neutral Protease Domain 2"/>
    <property type="match status" value="1"/>
</dbReference>
<dbReference type="GO" id="GO:0006508">
    <property type="term" value="P:proteolysis"/>
    <property type="evidence" value="ECO:0007669"/>
    <property type="project" value="UniProtKB-KW"/>
</dbReference>
<keyword evidence="7" id="KW-0645">Protease</keyword>
<evidence type="ECO:0000256" key="12">
    <source>
        <dbReference type="PIRSR" id="PIRSR634015-1"/>
    </source>
</evidence>
<feature type="domain" description="Peptidase M1 membrane alanine aminopeptidase" evidence="15">
    <location>
        <begin position="333"/>
        <end position="485"/>
    </location>
</feature>
<evidence type="ECO:0000256" key="8">
    <source>
        <dbReference type="ARBA" id="ARBA00022723"/>
    </source>
</evidence>
<keyword evidence="17" id="KW-1185">Reference proteome</keyword>
<dbReference type="PROSITE" id="PS51318">
    <property type="entry name" value="TAT"/>
    <property type="match status" value="1"/>
</dbReference>
<dbReference type="PRINTS" id="PR00756">
    <property type="entry name" value="ALADIPTASE"/>
</dbReference>
<reference evidence="16 17" key="1">
    <citation type="submission" date="2018-08" db="EMBL/GenBank/DDBJ databases">
        <title>Lysobacter weifangensis sp. nov., a new member of the family 'Xanthomonadaceae', isolated from soil in a farmland.</title>
        <authorList>
            <person name="Zhao H."/>
        </authorList>
    </citation>
    <scope>NUCLEOTIDE SEQUENCE [LARGE SCALE GENOMIC DNA]</scope>
    <source>
        <strain evidence="16 17">WF-2</strain>
    </source>
</reference>
<evidence type="ECO:0000256" key="10">
    <source>
        <dbReference type="ARBA" id="ARBA00022833"/>
    </source>
</evidence>
<feature type="active site" description="Proton acceptor" evidence="12">
    <location>
        <position position="337"/>
    </location>
</feature>
<evidence type="ECO:0000256" key="7">
    <source>
        <dbReference type="ARBA" id="ARBA00022670"/>
    </source>
</evidence>
<dbReference type="PANTHER" id="PTHR45726">
    <property type="entry name" value="LEUKOTRIENE A-4 HYDROLASE"/>
    <property type="match status" value="1"/>
</dbReference>
<feature type="binding site" evidence="13">
    <location>
        <position position="359"/>
    </location>
    <ligand>
        <name>Zn(2+)</name>
        <dbReference type="ChEBI" id="CHEBI:29105"/>
        <note>catalytic</note>
    </ligand>
</feature>
<comment type="cofactor">
    <cofactor evidence="13">
        <name>Zn(2+)</name>
        <dbReference type="ChEBI" id="CHEBI:29105"/>
    </cofactor>
    <text evidence="13">Binds 1 zinc ion per subunit.</text>
</comment>
<evidence type="ECO:0000256" key="9">
    <source>
        <dbReference type="ARBA" id="ARBA00022801"/>
    </source>
</evidence>
<accession>A0A372DMZ6</accession>
<dbReference type="PROSITE" id="PS51257">
    <property type="entry name" value="PROKAR_LIPOPROTEIN"/>
    <property type="match status" value="1"/>
</dbReference>
<dbReference type="PANTHER" id="PTHR45726:SF3">
    <property type="entry name" value="LEUKOTRIENE A-4 HYDROLASE"/>
    <property type="match status" value="1"/>
</dbReference>
<evidence type="ECO:0000256" key="2">
    <source>
        <dbReference type="ARBA" id="ARBA00004496"/>
    </source>
</evidence>
<feature type="active site" description="Proton donor" evidence="12">
    <location>
        <position position="419"/>
    </location>
</feature>
<dbReference type="InterPro" id="IPR042097">
    <property type="entry name" value="Aminopeptidase_N-like_N_sf"/>
</dbReference>
<evidence type="ECO:0000256" key="1">
    <source>
        <dbReference type="ARBA" id="ARBA00000098"/>
    </source>
</evidence>
<dbReference type="EMBL" id="QVPD01000005">
    <property type="protein sequence ID" value="RFP60906.1"/>
    <property type="molecule type" value="Genomic_DNA"/>
</dbReference>
<dbReference type="GO" id="GO:0008237">
    <property type="term" value="F:metallopeptidase activity"/>
    <property type="evidence" value="ECO:0007669"/>
    <property type="project" value="UniProtKB-KW"/>
</dbReference>
<evidence type="ECO:0000256" key="11">
    <source>
        <dbReference type="ARBA" id="ARBA00023049"/>
    </source>
</evidence>
<evidence type="ECO:0000256" key="5">
    <source>
        <dbReference type="ARBA" id="ARBA00015611"/>
    </source>
</evidence>
<keyword evidence="11" id="KW-0482">Metalloprotease</keyword>
<comment type="caution">
    <text evidence="16">The sequence shown here is derived from an EMBL/GenBank/DDBJ whole genome shotgun (WGS) entry which is preliminary data.</text>
</comment>
<evidence type="ECO:0000256" key="14">
    <source>
        <dbReference type="SAM" id="SignalP"/>
    </source>
</evidence>
<name>A0A372DMZ6_9GAMM</name>
<keyword evidence="9" id="KW-0378">Hydrolase</keyword>
<organism evidence="16 17">
    <name type="scientific">Cognatiluteimonas weifangensis</name>
    <dbReference type="NCBI Taxonomy" id="2303539"/>
    <lineage>
        <taxon>Bacteria</taxon>
        <taxon>Pseudomonadati</taxon>
        <taxon>Pseudomonadota</taxon>
        <taxon>Gammaproteobacteria</taxon>
        <taxon>Lysobacterales</taxon>
        <taxon>Lysobacteraceae</taxon>
        <taxon>Cognatiluteimonas</taxon>
    </lineage>
</organism>
<dbReference type="InterPro" id="IPR034015">
    <property type="entry name" value="M1_LTA4H"/>
</dbReference>
<feature type="binding site" evidence="13">
    <location>
        <position position="336"/>
    </location>
    <ligand>
        <name>Zn(2+)</name>
        <dbReference type="ChEBI" id="CHEBI:29105"/>
        <note>catalytic</note>
    </ligand>
</feature>
<evidence type="ECO:0000313" key="17">
    <source>
        <dbReference type="Proteomes" id="UP000262917"/>
    </source>
</evidence>
<dbReference type="Pfam" id="PF01433">
    <property type="entry name" value="Peptidase_M1"/>
    <property type="match status" value="1"/>
</dbReference>
<evidence type="ECO:0000259" key="15">
    <source>
        <dbReference type="Pfam" id="PF01433"/>
    </source>
</evidence>
<proteinExistence type="inferred from homology"/>
<sequence length="589" mass="65070">MRLSRRLSIAITALLAAGACAAVPAAPAPGNEPPGLTATTAETGLPRAPEQEAVAFEHADLHFRVDPAQRRIDGDAALTFRALRPLSRLVVDLDRNYAIAAVDVDGQALPTGAWSNPQGRMSVSLPQPLAAGARTTLRIRYGGAPHVATRAPWDGGFVWSRAPTGETWVASAIQGEGCDLLWPCIDHPQGEPRRVDLHVSVPAPLVAVGNGVATGMDEQDGWRTYHWRARDPTTYAIAINVGPYELLADEYRSRFGNTIPLRFWYLRGNAAKARALFAEFPKLLEFFEASIGPYPFGDEKMGVVETPYLGMEHQTVNAYGNDYKLTEFGYDWLLQHEFAHEWFGNQMTNADWDDMWLHEGFGSYMQPLYLQWLRGDREYDAWLLNQRKTLANKVPIVSGHAMTEDAVYNRETGPGLDIYYKGSLLLHTLRQLIGDQAFFAATRQLVYGTATPRPGNFRPRYASTRDFIDAVNAATGRDYGWFFDVYVYSAALPELLATRDATGLTLQWGAPGGKPFPMPLQVRVDGRDIDLPMADGRGRIELSPHALYTIDPHSRVLRALPYIDAYQADAAARQQAAAAAKAAEDKPAE</sequence>
<dbReference type="OrthoDB" id="100605at2"/>
<keyword evidence="10 13" id="KW-0862">Zinc</keyword>
<dbReference type="GO" id="GO:0016285">
    <property type="term" value="F:alanyl aminopeptidase activity"/>
    <property type="evidence" value="ECO:0007669"/>
    <property type="project" value="UniProtKB-EC"/>
</dbReference>
<keyword evidence="14" id="KW-0732">Signal</keyword>
<keyword evidence="8 13" id="KW-0479">Metal-binding</keyword>
<evidence type="ECO:0000256" key="3">
    <source>
        <dbReference type="ARBA" id="ARBA00010136"/>
    </source>
</evidence>
<dbReference type="InterPro" id="IPR027268">
    <property type="entry name" value="Peptidase_M4/M1_CTD_sf"/>
</dbReference>
<dbReference type="SUPFAM" id="SSF63737">
    <property type="entry name" value="Leukotriene A4 hydrolase N-terminal domain"/>
    <property type="match status" value="1"/>
</dbReference>
<dbReference type="CDD" id="cd09603">
    <property type="entry name" value="M1_APN_like"/>
    <property type="match status" value="1"/>
</dbReference>
<dbReference type="InterPro" id="IPR001930">
    <property type="entry name" value="Peptidase_M1"/>
</dbReference>
<dbReference type="GO" id="GO:0005737">
    <property type="term" value="C:cytoplasm"/>
    <property type="evidence" value="ECO:0007669"/>
    <property type="project" value="UniProtKB-SubCell"/>
</dbReference>
<dbReference type="EC" id="3.4.11.2" evidence="4"/>
<dbReference type="GO" id="GO:0008270">
    <property type="term" value="F:zinc ion binding"/>
    <property type="evidence" value="ECO:0007669"/>
    <property type="project" value="InterPro"/>
</dbReference>
<dbReference type="Proteomes" id="UP000262917">
    <property type="component" value="Unassembled WGS sequence"/>
</dbReference>
<feature type="binding site" evidence="13">
    <location>
        <position position="340"/>
    </location>
    <ligand>
        <name>Zn(2+)</name>
        <dbReference type="ChEBI" id="CHEBI:29105"/>
        <note>catalytic</note>
    </ligand>
</feature>
<feature type="chain" id="PRO_5016985274" description="Aminopeptidase N" evidence="14">
    <location>
        <begin position="22"/>
        <end position="589"/>
    </location>
</feature>
<evidence type="ECO:0000256" key="4">
    <source>
        <dbReference type="ARBA" id="ARBA00012564"/>
    </source>
</evidence>
<comment type="catalytic activity">
    <reaction evidence="1">
        <text>Release of an N-terminal amino acid, Xaa-|-Yaa- from a peptide, amide or arylamide. Xaa is preferably Ala, but may be most amino acids including Pro (slow action). When a terminal hydrophobic residue is followed by a prolyl residue, the two may be released as an intact Xaa-Pro dipeptide.</text>
        <dbReference type="EC" id="3.4.11.2"/>
    </reaction>
</comment>
<dbReference type="AlphaFoldDB" id="A0A372DMZ6"/>
<dbReference type="RefSeq" id="WP_117202515.1">
    <property type="nucleotide sequence ID" value="NZ_JBHTBK010000038.1"/>
</dbReference>
<evidence type="ECO:0000256" key="13">
    <source>
        <dbReference type="PIRSR" id="PIRSR634015-3"/>
    </source>
</evidence>
<feature type="signal peptide" evidence="14">
    <location>
        <begin position="1"/>
        <end position="21"/>
    </location>
</feature>
<keyword evidence="6" id="KW-0963">Cytoplasm</keyword>
<dbReference type="SUPFAM" id="SSF55486">
    <property type="entry name" value="Metalloproteases ('zincins'), catalytic domain"/>
    <property type="match status" value="1"/>
</dbReference>